<evidence type="ECO:0000256" key="4">
    <source>
        <dbReference type="ARBA" id="ARBA00023163"/>
    </source>
</evidence>
<evidence type="ECO:0000256" key="3">
    <source>
        <dbReference type="ARBA" id="ARBA00023125"/>
    </source>
</evidence>
<dbReference type="InterPro" id="IPR046335">
    <property type="entry name" value="LacI/GalR-like_sensor"/>
</dbReference>
<dbReference type="SMART" id="SM00354">
    <property type="entry name" value="HTH_LACI"/>
    <property type="match status" value="1"/>
</dbReference>
<keyword evidence="1" id="KW-0678">Repressor</keyword>
<protein>
    <submittedName>
        <fullName evidence="6">LacI family transcriptional regulator</fullName>
    </submittedName>
</protein>
<keyword evidence="7" id="KW-1185">Reference proteome</keyword>
<dbReference type="PANTHER" id="PTHR30146:SF95">
    <property type="entry name" value="RIBOSE OPERON REPRESSOR"/>
    <property type="match status" value="1"/>
</dbReference>
<feature type="domain" description="HTH lacI-type" evidence="5">
    <location>
        <begin position="4"/>
        <end position="57"/>
    </location>
</feature>
<dbReference type="PANTHER" id="PTHR30146">
    <property type="entry name" value="LACI-RELATED TRANSCRIPTIONAL REPRESSOR"/>
    <property type="match status" value="1"/>
</dbReference>
<dbReference type="InterPro" id="IPR028082">
    <property type="entry name" value="Peripla_BP_I"/>
</dbReference>
<dbReference type="Pfam" id="PF00356">
    <property type="entry name" value="LacI"/>
    <property type="match status" value="1"/>
</dbReference>
<evidence type="ECO:0000256" key="1">
    <source>
        <dbReference type="ARBA" id="ARBA00022491"/>
    </source>
</evidence>
<dbReference type="CDD" id="cd06278">
    <property type="entry name" value="PBP1_LacI-like"/>
    <property type="match status" value="1"/>
</dbReference>
<dbReference type="RefSeq" id="WP_100160685.1">
    <property type="nucleotide sequence ID" value="NZ_PGTB01000001.1"/>
</dbReference>
<dbReference type="Gene3D" id="3.40.50.2300">
    <property type="match status" value="2"/>
</dbReference>
<keyword evidence="3" id="KW-0238">DNA-binding</keyword>
<name>A0A2M8J7L5_9RHOB</name>
<dbReference type="PROSITE" id="PS50932">
    <property type="entry name" value="HTH_LACI_2"/>
    <property type="match status" value="1"/>
</dbReference>
<dbReference type="InterPro" id="IPR000843">
    <property type="entry name" value="HTH_LacI"/>
</dbReference>
<dbReference type="SUPFAM" id="SSF47413">
    <property type="entry name" value="lambda repressor-like DNA-binding domains"/>
    <property type="match status" value="1"/>
</dbReference>
<dbReference type="AlphaFoldDB" id="A0A2M8J7L5"/>
<evidence type="ECO:0000259" key="5">
    <source>
        <dbReference type="PROSITE" id="PS50932"/>
    </source>
</evidence>
<evidence type="ECO:0000313" key="7">
    <source>
        <dbReference type="Proteomes" id="UP000231553"/>
    </source>
</evidence>
<proteinExistence type="predicted"/>
<reference evidence="6 7" key="1">
    <citation type="journal article" date="2018" name="Int. J. Syst. Evol. Microbiol.">
        <title>Pseudooceanicola lipolyticus sp. nov., a marine alphaproteobacterium, reclassification of Oceanicola flagellatus as Pseudooceanicola flagellatus comb. nov. and emended description of the genus Pseudooceanicola.</title>
        <authorList>
            <person name="Huang M.-M."/>
            <person name="Guo L.-L."/>
            <person name="Wu Y.-H."/>
            <person name="Lai Q.-L."/>
            <person name="Shao Z.-Z."/>
            <person name="Wang C.-S."/>
            <person name="Wu M."/>
            <person name="Xu X.-W."/>
        </authorList>
    </citation>
    <scope>NUCLEOTIDE SEQUENCE [LARGE SCALE GENOMIC DNA]</scope>
    <source>
        <strain evidence="6 7">157</strain>
    </source>
</reference>
<dbReference type="SUPFAM" id="SSF53822">
    <property type="entry name" value="Periplasmic binding protein-like I"/>
    <property type="match status" value="1"/>
</dbReference>
<keyword evidence="2" id="KW-0805">Transcription regulation</keyword>
<dbReference type="InterPro" id="IPR010982">
    <property type="entry name" value="Lambda_DNA-bd_dom_sf"/>
</dbReference>
<dbReference type="OrthoDB" id="8433438at2"/>
<dbReference type="Proteomes" id="UP000231553">
    <property type="component" value="Unassembled WGS sequence"/>
</dbReference>
<evidence type="ECO:0000256" key="2">
    <source>
        <dbReference type="ARBA" id="ARBA00023015"/>
    </source>
</evidence>
<organism evidence="6 7">
    <name type="scientific">Pseudooceanicola lipolyticus</name>
    <dbReference type="NCBI Taxonomy" id="2029104"/>
    <lineage>
        <taxon>Bacteria</taxon>
        <taxon>Pseudomonadati</taxon>
        <taxon>Pseudomonadota</taxon>
        <taxon>Alphaproteobacteria</taxon>
        <taxon>Rhodobacterales</taxon>
        <taxon>Paracoccaceae</taxon>
        <taxon>Pseudooceanicola</taxon>
    </lineage>
</organism>
<dbReference type="Pfam" id="PF13377">
    <property type="entry name" value="Peripla_BP_3"/>
    <property type="match status" value="1"/>
</dbReference>
<dbReference type="Gene3D" id="1.10.260.40">
    <property type="entry name" value="lambda repressor-like DNA-binding domains"/>
    <property type="match status" value="1"/>
</dbReference>
<evidence type="ECO:0000313" key="6">
    <source>
        <dbReference type="EMBL" id="PJE38769.1"/>
    </source>
</evidence>
<gene>
    <name evidence="6" type="ORF">CVM52_00050</name>
</gene>
<keyword evidence="4" id="KW-0804">Transcription</keyword>
<dbReference type="GO" id="GO:0003700">
    <property type="term" value="F:DNA-binding transcription factor activity"/>
    <property type="evidence" value="ECO:0007669"/>
    <property type="project" value="TreeGrafter"/>
</dbReference>
<dbReference type="EMBL" id="PGTB01000001">
    <property type="protein sequence ID" value="PJE38769.1"/>
    <property type="molecule type" value="Genomic_DNA"/>
</dbReference>
<comment type="caution">
    <text evidence="6">The sequence shown here is derived from an EMBL/GenBank/DDBJ whole genome shotgun (WGS) entry which is preliminary data.</text>
</comment>
<dbReference type="CDD" id="cd01392">
    <property type="entry name" value="HTH_LacI"/>
    <property type="match status" value="1"/>
</dbReference>
<sequence length="327" mass="35657">MSKLTARDVAIAAGVSRTAVSRAFRQDRSLSEDKRNRILEAAQKLGYLPPSAQAVAKLSDRTITLVAADMENPFYPLAANALSQAIHARGRRLILHAVPPDEDIDSVLRQVLDYKSEAAIVTSSLMSSRMARDCRAQNMPVVLFNRVQPDELMTAVTCDNYGGGRLVADRFLATGRQRIAMIGGKENTSTHLERSRGFRDCLAEAGREPVAAPSGEFSYRTAFDAACDLLAQADRPDALFCVNDIMALAALDAARVVGLSVPDDLAVIGFDDIPMAAWPPYRLTTVRQPLRRMVAETLELIEAQLSDPEIHGAIRILPVTLIERDSG</sequence>
<dbReference type="GO" id="GO:0000976">
    <property type="term" value="F:transcription cis-regulatory region binding"/>
    <property type="evidence" value="ECO:0007669"/>
    <property type="project" value="TreeGrafter"/>
</dbReference>
<accession>A0A2M8J7L5</accession>